<sequence length="74" mass="8264">MIRLLLTASELSCPGGTYQSNYEASNLSACFCPKNMYHNILAQQDCFAMFNEWCSLQLVLPQNTRVSGSIVLVK</sequence>
<dbReference type="Proteomes" id="UP001163321">
    <property type="component" value="Chromosome 1"/>
</dbReference>
<gene>
    <name evidence="1" type="ORF">PsorP6_001387</name>
</gene>
<proteinExistence type="predicted"/>
<evidence type="ECO:0000313" key="1">
    <source>
        <dbReference type="EMBL" id="KAI9921089.1"/>
    </source>
</evidence>
<keyword evidence="2" id="KW-1185">Reference proteome</keyword>
<protein>
    <submittedName>
        <fullName evidence="1">Uncharacterized protein</fullName>
    </submittedName>
</protein>
<dbReference type="EMBL" id="CM047580">
    <property type="protein sequence ID" value="KAI9921089.1"/>
    <property type="molecule type" value="Genomic_DNA"/>
</dbReference>
<accession>A0ACC0WQS0</accession>
<comment type="caution">
    <text evidence="1">The sequence shown here is derived from an EMBL/GenBank/DDBJ whole genome shotgun (WGS) entry which is preliminary data.</text>
</comment>
<reference evidence="1 2" key="1">
    <citation type="journal article" date="2022" name="bioRxiv">
        <title>The genome of the oomycete Peronosclerospora sorghi, a cosmopolitan pathogen of maize and sorghum, is inflated with dispersed pseudogenes.</title>
        <authorList>
            <person name="Fletcher K."/>
            <person name="Martin F."/>
            <person name="Isakeit T."/>
            <person name="Cavanaugh K."/>
            <person name="Magill C."/>
            <person name="Michelmore R."/>
        </authorList>
    </citation>
    <scope>NUCLEOTIDE SEQUENCE [LARGE SCALE GENOMIC DNA]</scope>
    <source>
        <strain evidence="1">P6</strain>
    </source>
</reference>
<name>A0ACC0WQS0_9STRA</name>
<evidence type="ECO:0000313" key="2">
    <source>
        <dbReference type="Proteomes" id="UP001163321"/>
    </source>
</evidence>
<organism evidence="1 2">
    <name type="scientific">Peronosclerospora sorghi</name>
    <dbReference type="NCBI Taxonomy" id="230839"/>
    <lineage>
        <taxon>Eukaryota</taxon>
        <taxon>Sar</taxon>
        <taxon>Stramenopiles</taxon>
        <taxon>Oomycota</taxon>
        <taxon>Peronosporomycetes</taxon>
        <taxon>Peronosporales</taxon>
        <taxon>Peronosporaceae</taxon>
        <taxon>Peronosclerospora</taxon>
    </lineage>
</organism>